<dbReference type="Proteomes" id="UP000242180">
    <property type="component" value="Unassembled WGS sequence"/>
</dbReference>
<dbReference type="EC" id="2.7.11.1" evidence="1"/>
<dbReference type="PROSITE" id="PS00108">
    <property type="entry name" value="PROTEIN_KINASE_ST"/>
    <property type="match status" value="1"/>
</dbReference>
<dbReference type="InterPro" id="IPR011009">
    <property type="entry name" value="Kinase-like_dom_sf"/>
</dbReference>
<dbReference type="PANTHER" id="PTHR44167:SF23">
    <property type="entry name" value="CDC7 KINASE, ISOFORM A-RELATED"/>
    <property type="match status" value="1"/>
</dbReference>
<organism evidence="9 10">
    <name type="scientific">Syncephalastrum racemosum</name>
    <name type="common">Filamentous fungus</name>
    <dbReference type="NCBI Taxonomy" id="13706"/>
    <lineage>
        <taxon>Eukaryota</taxon>
        <taxon>Fungi</taxon>
        <taxon>Fungi incertae sedis</taxon>
        <taxon>Mucoromycota</taxon>
        <taxon>Mucoromycotina</taxon>
        <taxon>Mucoromycetes</taxon>
        <taxon>Mucorales</taxon>
        <taxon>Syncephalastraceae</taxon>
        <taxon>Syncephalastrum</taxon>
    </lineage>
</organism>
<evidence type="ECO:0000256" key="1">
    <source>
        <dbReference type="ARBA" id="ARBA00012513"/>
    </source>
</evidence>
<accession>A0A1X2H055</accession>
<feature type="compositionally biased region" description="Basic and acidic residues" evidence="7">
    <location>
        <begin position="323"/>
        <end position="338"/>
    </location>
</feature>
<feature type="region of interest" description="Disordered" evidence="7">
    <location>
        <begin position="1"/>
        <end position="54"/>
    </location>
</feature>
<evidence type="ECO:0000256" key="7">
    <source>
        <dbReference type="SAM" id="MobiDB-lite"/>
    </source>
</evidence>
<feature type="region of interest" description="Disordered" evidence="7">
    <location>
        <begin position="316"/>
        <end position="343"/>
    </location>
</feature>
<evidence type="ECO:0000256" key="3">
    <source>
        <dbReference type="ARBA" id="ARBA00022679"/>
    </source>
</evidence>
<evidence type="ECO:0000256" key="5">
    <source>
        <dbReference type="ARBA" id="ARBA00022777"/>
    </source>
</evidence>
<dbReference type="Gene3D" id="1.10.510.10">
    <property type="entry name" value="Transferase(Phosphotransferase) domain 1"/>
    <property type="match status" value="1"/>
</dbReference>
<dbReference type="STRING" id="13706.A0A1X2H055"/>
<feature type="compositionally biased region" description="Basic and acidic residues" evidence="7">
    <location>
        <begin position="192"/>
        <end position="203"/>
    </location>
</feature>
<evidence type="ECO:0000259" key="8">
    <source>
        <dbReference type="PROSITE" id="PS50011"/>
    </source>
</evidence>
<dbReference type="GO" id="GO:0005634">
    <property type="term" value="C:nucleus"/>
    <property type="evidence" value="ECO:0007669"/>
    <property type="project" value="TreeGrafter"/>
</dbReference>
<dbReference type="EMBL" id="MCGN01000012">
    <property type="protein sequence ID" value="ORY90443.1"/>
    <property type="molecule type" value="Genomic_DNA"/>
</dbReference>
<evidence type="ECO:0000256" key="2">
    <source>
        <dbReference type="ARBA" id="ARBA00022527"/>
    </source>
</evidence>
<keyword evidence="2" id="KW-0723">Serine/threonine-protein kinase</keyword>
<dbReference type="InterPro" id="IPR008271">
    <property type="entry name" value="Ser/Thr_kinase_AS"/>
</dbReference>
<feature type="compositionally biased region" description="Basic and acidic residues" evidence="7">
    <location>
        <begin position="39"/>
        <end position="54"/>
    </location>
</feature>
<keyword evidence="3" id="KW-0808">Transferase</keyword>
<dbReference type="PANTHER" id="PTHR44167">
    <property type="entry name" value="OVARIAN-SPECIFIC SERINE/THREONINE-PROTEIN KINASE LOK-RELATED"/>
    <property type="match status" value="1"/>
</dbReference>
<reference evidence="9 10" key="1">
    <citation type="submission" date="2016-07" db="EMBL/GenBank/DDBJ databases">
        <title>Pervasive Adenine N6-methylation of Active Genes in Fungi.</title>
        <authorList>
            <consortium name="DOE Joint Genome Institute"/>
            <person name="Mondo S.J."/>
            <person name="Dannebaum R.O."/>
            <person name="Kuo R.C."/>
            <person name="Labutti K."/>
            <person name="Haridas S."/>
            <person name="Kuo A."/>
            <person name="Salamov A."/>
            <person name="Ahrendt S.R."/>
            <person name="Lipzen A."/>
            <person name="Sullivan W."/>
            <person name="Andreopoulos W.B."/>
            <person name="Clum A."/>
            <person name="Lindquist E."/>
            <person name="Daum C."/>
            <person name="Ramamoorthy G.K."/>
            <person name="Gryganskyi A."/>
            <person name="Culley D."/>
            <person name="Magnuson J.K."/>
            <person name="James T.Y."/>
            <person name="O'Malley M.A."/>
            <person name="Stajich J.E."/>
            <person name="Spatafora J.W."/>
            <person name="Visel A."/>
            <person name="Grigoriev I.V."/>
        </authorList>
    </citation>
    <scope>NUCLEOTIDE SEQUENCE [LARGE SCALE GENOMIC DNA]</scope>
    <source>
        <strain evidence="9 10">NRRL 2496</strain>
    </source>
</reference>
<dbReference type="CDD" id="cd14019">
    <property type="entry name" value="STKc_Cdc7"/>
    <property type="match status" value="1"/>
</dbReference>
<name>A0A1X2H055_SYNRA</name>
<dbReference type="GO" id="GO:0004674">
    <property type="term" value="F:protein serine/threonine kinase activity"/>
    <property type="evidence" value="ECO:0007669"/>
    <property type="project" value="UniProtKB-KW"/>
</dbReference>
<dbReference type="GO" id="GO:0005524">
    <property type="term" value="F:ATP binding"/>
    <property type="evidence" value="ECO:0007669"/>
    <property type="project" value="UniProtKB-KW"/>
</dbReference>
<comment type="caution">
    <text evidence="9">The sequence shown here is derived from an EMBL/GenBank/DDBJ whole genome shotgun (WGS) entry which is preliminary data.</text>
</comment>
<dbReference type="OrthoDB" id="10020333at2759"/>
<proteinExistence type="predicted"/>
<dbReference type="SUPFAM" id="SSF56112">
    <property type="entry name" value="Protein kinase-like (PK-like)"/>
    <property type="match status" value="1"/>
</dbReference>
<keyword evidence="4" id="KW-0547">Nucleotide-binding</keyword>
<feature type="domain" description="Protein kinase" evidence="8">
    <location>
        <begin position="278"/>
        <end position="638"/>
    </location>
</feature>
<evidence type="ECO:0000256" key="6">
    <source>
        <dbReference type="ARBA" id="ARBA00022840"/>
    </source>
</evidence>
<dbReference type="Pfam" id="PF00069">
    <property type="entry name" value="Pkinase"/>
    <property type="match status" value="1"/>
</dbReference>
<gene>
    <name evidence="9" type="ORF">BCR43DRAFT_566991</name>
</gene>
<evidence type="ECO:0000313" key="10">
    <source>
        <dbReference type="Proteomes" id="UP000242180"/>
    </source>
</evidence>
<dbReference type="AlphaFoldDB" id="A0A1X2H055"/>
<evidence type="ECO:0000256" key="4">
    <source>
        <dbReference type="ARBA" id="ARBA00022741"/>
    </source>
</evidence>
<feature type="compositionally biased region" description="Polar residues" evidence="7">
    <location>
        <begin position="85"/>
        <end position="104"/>
    </location>
</feature>
<dbReference type="PROSITE" id="PS50011">
    <property type="entry name" value="PROTEIN_KINASE_DOM"/>
    <property type="match status" value="1"/>
</dbReference>
<dbReference type="FunCoup" id="A0A1X2H055">
    <property type="interactions" value="558"/>
</dbReference>
<feature type="region of interest" description="Disordered" evidence="7">
    <location>
        <begin position="175"/>
        <end position="263"/>
    </location>
</feature>
<sequence length="639" mass="71926">MKQQQPVRRVDHRGIPVVVPSQGTPSAVQLSPLMPRSPRRSDAPDEVRIYTPNRDKHSLMQAYDTYNNHSPVDVTRFFQRMPPQGGSSLLSPNQNNQPTDSLQDAPTEPLIPDTPTRASVSANTSPSVRRARPPPPARHLRPSKPFPISPKPHHHAAYLANNSPSVVSSLDVLMEKKKQQQQQIKSKTTPSPDEKEKEKDDFKVPAPPSKKTEDDSQKSPAAHIETTKKTTSPLKTDNSSRKPGNETNSRKRPASSDVDDRPTRRMAADQLAIFDKYYKIKECIGEGTFSTVYKAIDIRHKYYNNDTWESHLASTSNVNANDTPHEEKPTKTDQKNDDKEEEEDTHVAIKHIYGTTSPSRVATEISIMHQLSGSPCIAPMITAFRKASDVFIVMPFLQQTDFRTMLPKMSMEDIQCYMKCLFTALNELHKRNIVHRDVKPHNFLYDQRRRTGVLIDFGLAQQYNPNERSRPLLAPKENMLPKETALGWVKNDPRNGLHANRAGTKGFRAPEVLMGDRHQTGAIDIWSAGCILLTIMSSRYPFFSGGDDADSLIEMASVFGSDALQKAARTIGRDVHTNIPKLRKTPVNLKEICRDLNKERFEAWGALSDPAMDLVYKCLDMDSVSRISASDALNHPFFR</sequence>
<dbReference type="SMART" id="SM00220">
    <property type="entry name" value="S_TKc"/>
    <property type="match status" value="1"/>
</dbReference>
<feature type="region of interest" description="Disordered" evidence="7">
    <location>
        <begin position="78"/>
        <end position="156"/>
    </location>
</feature>
<keyword evidence="5 9" id="KW-0418">Kinase</keyword>
<keyword evidence="6" id="KW-0067">ATP-binding</keyword>
<keyword evidence="10" id="KW-1185">Reference proteome</keyword>
<dbReference type="GO" id="GO:0044773">
    <property type="term" value="P:mitotic DNA damage checkpoint signaling"/>
    <property type="evidence" value="ECO:0007669"/>
    <property type="project" value="TreeGrafter"/>
</dbReference>
<dbReference type="Gene3D" id="3.30.200.20">
    <property type="entry name" value="Phosphorylase Kinase, domain 1"/>
    <property type="match status" value="1"/>
</dbReference>
<dbReference type="InParanoid" id="A0A1X2H055"/>
<dbReference type="OMA" id="CIAPMIT"/>
<protein>
    <recommendedName>
        <fullName evidence="1">non-specific serine/threonine protein kinase</fullName>
        <ecNumber evidence="1">2.7.11.1</ecNumber>
    </recommendedName>
</protein>
<dbReference type="InterPro" id="IPR000719">
    <property type="entry name" value="Prot_kinase_dom"/>
</dbReference>
<evidence type="ECO:0000313" key="9">
    <source>
        <dbReference type="EMBL" id="ORY90443.1"/>
    </source>
</evidence>